<keyword evidence="2" id="KW-1185">Reference proteome</keyword>
<evidence type="ECO:0000313" key="2">
    <source>
        <dbReference type="Proteomes" id="UP001054837"/>
    </source>
</evidence>
<dbReference type="EMBL" id="BPLQ01011720">
    <property type="protein sequence ID" value="GIY59839.1"/>
    <property type="molecule type" value="Genomic_DNA"/>
</dbReference>
<protein>
    <submittedName>
        <fullName evidence="1">Uncharacterized protein</fullName>
    </submittedName>
</protein>
<dbReference type="Proteomes" id="UP001054837">
    <property type="component" value="Unassembled WGS sequence"/>
</dbReference>
<proteinExistence type="predicted"/>
<evidence type="ECO:0000313" key="1">
    <source>
        <dbReference type="EMBL" id="GIY59839.1"/>
    </source>
</evidence>
<organism evidence="1 2">
    <name type="scientific">Caerostris darwini</name>
    <dbReference type="NCBI Taxonomy" id="1538125"/>
    <lineage>
        <taxon>Eukaryota</taxon>
        <taxon>Metazoa</taxon>
        <taxon>Ecdysozoa</taxon>
        <taxon>Arthropoda</taxon>
        <taxon>Chelicerata</taxon>
        <taxon>Arachnida</taxon>
        <taxon>Araneae</taxon>
        <taxon>Araneomorphae</taxon>
        <taxon>Entelegynae</taxon>
        <taxon>Araneoidea</taxon>
        <taxon>Araneidae</taxon>
        <taxon>Caerostris</taxon>
    </lineage>
</organism>
<dbReference type="AlphaFoldDB" id="A0AAV4UQJ6"/>
<accession>A0AAV4UQJ6</accession>
<reference evidence="1 2" key="1">
    <citation type="submission" date="2021-06" db="EMBL/GenBank/DDBJ databases">
        <title>Caerostris darwini draft genome.</title>
        <authorList>
            <person name="Kono N."/>
            <person name="Arakawa K."/>
        </authorList>
    </citation>
    <scope>NUCLEOTIDE SEQUENCE [LARGE SCALE GENOMIC DNA]</scope>
</reference>
<sequence length="204" mass="23314">MLKLYHLKYLQKDFTIGNHTFSADTLETTPKIEPHWEKIKIDWRHQQEIEGGFCICTDGSKMSNRVCCAMVILTGHVAIAIYQSRFFNATRTENTLSSDVRTGTQSEENTFLKDTKHLRCHNYLQINNISINLPSVSSRFGSKCRGECLESDPSFSGSVDWGCYRNVDHLLSYAPRGGQDELILDISEMILNILSNTCYHVYSF</sequence>
<name>A0AAV4UQJ6_9ARAC</name>
<gene>
    <name evidence="1" type="ORF">CDAR_299811</name>
</gene>
<comment type="caution">
    <text evidence="1">The sequence shown here is derived from an EMBL/GenBank/DDBJ whole genome shotgun (WGS) entry which is preliminary data.</text>
</comment>